<gene>
    <name evidence="6" type="primary">oxyR_2</name>
    <name evidence="6" type="ORF">LMG3431_05063</name>
</gene>
<keyword evidence="2" id="KW-0805">Transcription regulation</keyword>
<evidence type="ECO:0000256" key="3">
    <source>
        <dbReference type="ARBA" id="ARBA00023125"/>
    </source>
</evidence>
<keyword evidence="4" id="KW-0804">Transcription</keyword>
<evidence type="ECO:0000313" key="7">
    <source>
        <dbReference type="Proteomes" id="UP000494108"/>
    </source>
</evidence>
<dbReference type="Gene3D" id="1.10.10.10">
    <property type="entry name" value="Winged helix-like DNA-binding domain superfamily/Winged helix DNA-binding domain"/>
    <property type="match status" value="1"/>
</dbReference>
<dbReference type="SUPFAM" id="SSF53850">
    <property type="entry name" value="Periplasmic binding protein-like II"/>
    <property type="match status" value="1"/>
</dbReference>
<keyword evidence="7" id="KW-1185">Reference proteome</keyword>
<keyword evidence="3" id="KW-0238">DNA-binding</keyword>
<dbReference type="InterPro" id="IPR000847">
    <property type="entry name" value="LysR_HTH_N"/>
</dbReference>
<dbReference type="PROSITE" id="PS50931">
    <property type="entry name" value="HTH_LYSR"/>
    <property type="match status" value="1"/>
</dbReference>
<reference evidence="6 7" key="1">
    <citation type="submission" date="2020-04" db="EMBL/GenBank/DDBJ databases">
        <authorList>
            <person name="De Canck E."/>
        </authorList>
    </citation>
    <scope>NUCLEOTIDE SEQUENCE [LARGE SCALE GENOMIC DNA]</scope>
    <source>
        <strain evidence="6 7">LMG 3431</strain>
    </source>
</reference>
<dbReference type="PANTHER" id="PTHR30419:SF8">
    <property type="entry name" value="NITROGEN ASSIMILATION TRANSCRIPTIONAL ACTIVATOR-RELATED"/>
    <property type="match status" value="1"/>
</dbReference>
<dbReference type="CDD" id="cd08440">
    <property type="entry name" value="PBP2_LTTR_like_4"/>
    <property type="match status" value="1"/>
</dbReference>
<dbReference type="AlphaFoldDB" id="A0A6S6ZSF2"/>
<dbReference type="GO" id="GO:0003677">
    <property type="term" value="F:DNA binding"/>
    <property type="evidence" value="ECO:0007669"/>
    <property type="project" value="UniProtKB-KW"/>
</dbReference>
<feature type="domain" description="HTH lysR-type" evidence="5">
    <location>
        <begin position="6"/>
        <end position="63"/>
    </location>
</feature>
<comment type="similarity">
    <text evidence="1">Belongs to the LysR transcriptional regulatory family.</text>
</comment>
<dbReference type="InterPro" id="IPR050950">
    <property type="entry name" value="HTH-type_LysR_regulators"/>
</dbReference>
<dbReference type="InterPro" id="IPR005119">
    <property type="entry name" value="LysR_subst-bd"/>
</dbReference>
<dbReference type="Gene3D" id="3.40.190.290">
    <property type="match status" value="1"/>
</dbReference>
<dbReference type="InterPro" id="IPR036390">
    <property type="entry name" value="WH_DNA-bd_sf"/>
</dbReference>
<dbReference type="PRINTS" id="PR00039">
    <property type="entry name" value="HTHLYSR"/>
</dbReference>
<dbReference type="SUPFAM" id="SSF46785">
    <property type="entry name" value="Winged helix' DNA-binding domain"/>
    <property type="match status" value="1"/>
</dbReference>
<evidence type="ECO:0000256" key="4">
    <source>
        <dbReference type="ARBA" id="ARBA00023163"/>
    </source>
</evidence>
<dbReference type="Pfam" id="PF03466">
    <property type="entry name" value="LysR_substrate"/>
    <property type="match status" value="1"/>
</dbReference>
<protein>
    <submittedName>
        <fullName evidence="6">Hydrogen peroxide-inducible genes activator</fullName>
    </submittedName>
</protein>
<accession>A0A6S6ZSF2</accession>
<evidence type="ECO:0000259" key="5">
    <source>
        <dbReference type="PROSITE" id="PS50931"/>
    </source>
</evidence>
<proteinExistence type="inferred from homology"/>
<dbReference type="RefSeq" id="WP_175177337.1">
    <property type="nucleotide sequence ID" value="NZ_CADIJX010000008.1"/>
</dbReference>
<dbReference type="FunFam" id="1.10.10.10:FF:000001">
    <property type="entry name" value="LysR family transcriptional regulator"/>
    <property type="match status" value="1"/>
</dbReference>
<dbReference type="GO" id="GO:0005829">
    <property type="term" value="C:cytosol"/>
    <property type="evidence" value="ECO:0007669"/>
    <property type="project" value="TreeGrafter"/>
</dbReference>
<evidence type="ECO:0000313" key="6">
    <source>
        <dbReference type="EMBL" id="CAB3694677.1"/>
    </source>
</evidence>
<organism evidence="6 7">
    <name type="scientific">Achromobacter pestifer</name>
    <dbReference type="NCBI Taxonomy" id="1353889"/>
    <lineage>
        <taxon>Bacteria</taxon>
        <taxon>Pseudomonadati</taxon>
        <taxon>Pseudomonadota</taxon>
        <taxon>Betaproteobacteria</taxon>
        <taxon>Burkholderiales</taxon>
        <taxon>Alcaligenaceae</taxon>
        <taxon>Achromobacter</taxon>
    </lineage>
</organism>
<evidence type="ECO:0000256" key="1">
    <source>
        <dbReference type="ARBA" id="ARBA00009437"/>
    </source>
</evidence>
<evidence type="ECO:0000256" key="2">
    <source>
        <dbReference type="ARBA" id="ARBA00023015"/>
    </source>
</evidence>
<dbReference type="Proteomes" id="UP000494108">
    <property type="component" value="Unassembled WGS sequence"/>
</dbReference>
<dbReference type="EMBL" id="CADIJX010000008">
    <property type="protein sequence ID" value="CAB3694677.1"/>
    <property type="molecule type" value="Genomic_DNA"/>
</dbReference>
<dbReference type="InterPro" id="IPR036388">
    <property type="entry name" value="WH-like_DNA-bd_sf"/>
</dbReference>
<dbReference type="Pfam" id="PF00126">
    <property type="entry name" value="HTH_1"/>
    <property type="match status" value="1"/>
</dbReference>
<dbReference type="GO" id="GO:0003700">
    <property type="term" value="F:DNA-binding transcription factor activity"/>
    <property type="evidence" value="ECO:0007669"/>
    <property type="project" value="InterPro"/>
</dbReference>
<name>A0A6S6ZSF2_9BURK</name>
<sequence length="314" mass="34367">MARINFDLQELQAFVAVAERASFRAAAEDLHLSQPALSRRIDKLESLLGARLLERTTRRVALTQVGRVFLERARTAIDELESAVLSIGDLAVQRGGLVTVACVPSVAYYFLPSVIRDYAERFPRIRVRIIDETANTVLNSVVTGRADFGISFFGTQEPDVDFKAVLREDFVLAVRRDHPLASRRSVSWEALSQERFMTVAKESGNRLLIDDALAKSGKRTVSAFEVSHVMTLLGLVEAGLGVAAVPQLAMPLGGHATLTSVKLEHPRVTRTLGLIARRGRPLAPAAQQLYNLIHQAGKTARRKPASSIAPTPCP</sequence>
<dbReference type="PANTHER" id="PTHR30419">
    <property type="entry name" value="HTH-TYPE TRANSCRIPTIONAL REGULATOR YBHD"/>
    <property type="match status" value="1"/>
</dbReference>